<keyword evidence="4 10" id="KW-0337">GPI-anchor biosynthesis</keyword>
<comment type="caution">
    <text evidence="11">The sequence shown here is derived from an EMBL/GenBank/DDBJ whole genome shotgun (WGS) entry which is preliminary data.</text>
</comment>
<comment type="pathway">
    <text evidence="2 10">Glycolipid biosynthesis; glycosylphosphatidylinositol-anchor biosynthesis.</text>
</comment>
<keyword evidence="5" id="KW-0812">Transmembrane</keyword>
<evidence type="ECO:0000256" key="1">
    <source>
        <dbReference type="ARBA" id="ARBA00004389"/>
    </source>
</evidence>
<dbReference type="UniPathway" id="UPA00196"/>
<dbReference type="EMBL" id="LSSL01005413">
    <property type="protein sequence ID" value="OLY78845.1"/>
    <property type="molecule type" value="Genomic_DNA"/>
</dbReference>
<comment type="similarity">
    <text evidence="3 10">Belongs to the PIGX family.</text>
</comment>
<dbReference type="OrthoDB" id="5546453at2759"/>
<accession>A0A1R0GPM6</accession>
<name>A0A1R0GPM6_9FUNG</name>
<protein>
    <recommendedName>
        <fullName evidence="10">Protein PBN1</fullName>
    </recommendedName>
</protein>
<dbReference type="STRING" id="133383.A0A1R0GPM6"/>
<organism evidence="11 12">
    <name type="scientific">Smittium mucronatum</name>
    <dbReference type="NCBI Taxonomy" id="133383"/>
    <lineage>
        <taxon>Eukaryota</taxon>
        <taxon>Fungi</taxon>
        <taxon>Fungi incertae sedis</taxon>
        <taxon>Zoopagomycota</taxon>
        <taxon>Kickxellomycotina</taxon>
        <taxon>Harpellomycetes</taxon>
        <taxon>Harpellales</taxon>
        <taxon>Legeriomycetaceae</taxon>
        <taxon>Smittium</taxon>
    </lineage>
</organism>
<evidence type="ECO:0000256" key="4">
    <source>
        <dbReference type="ARBA" id="ARBA00022502"/>
    </source>
</evidence>
<dbReference type="GO" id="GO:0005789">
    <property type="term" value="C:endoplasmic reticulum membrane"/>
    <property type="evidence" value="ECO:0007669"/>
    <property type="project" value="UniProtKB-SubCell"/>
</dbReference>
<gene>
    <name evidence="11" type="ORF">AYI68_g7101</name>
</gene>
<comment type="function">
    <text evidence="10">Required for proper folding and/or the stability of a subset of proteins in the endoplasmic reticulum. Component of glycosylphosphatidylinositol-mannosyltransferase 1 which transfers the first of the 4 mannoses in the GPI-anchor precursors during GPI-anchor biosynthesis. Probably acts by stabilizing the mannosyltransferase GPI14.</text>
</comment>
<keyword evidence="8" id="KW-0472">Membrane</keyword>
<dbReference type="AlphaFoldDB" id="A0A1R0GPM6"/>
<evidence type="ECO:0000256" key="5">
    <source>
        <dbReference type="ARBA" id="ARBA00022692"/>
    </source>
</evidence>
<evidence type="ECO:0000256" key="7">
    <source>
        <dbReference type="ARBA" id="ARBA00022989"/>
    </source>
</evidence>
<dbReference type="GO" id="GO:0006506">
    <property type="term" value="P:GPI anchor biosynthetic process"/>
    <property type="evidence" value="ECO:0007669"/>
    <property type="project" value="UniProtKB-UniPathway"/>
</dbReference>
<dbReference type="Proteomes" id="UP000187455">
    <property type="component" value="Unassembled WGS sequence"/>
</dbReference>
<dbReference type="Pfam" id="PF08320">
    <property type="entry name" value="PIG-X"/>
    <property type="match status" value="1"/>
</dbReference>
<proteinExistence type="inferred from homology"/>
<evidence type="ECO:0000256" key="6">
    <source>
        <dbReference type="ARBA" id="ARBA00022824"/>
    </source>
</evidence>
<evidence type="ECO:0000313" key="12">
    <source>
        <dbReference type="Proteomes" id="UP000187455"/>
    </source>
</evidence>
<evidence type="ECO:0000256" key="10">
    <source>
        <dbReference type="RuleBase" id="RU366056"/>
    </source>
</evidence>
<keyword evidence="6 10" id="KW-0256">Endoplasmic reticulum</keyword>
<evidence type="ECO:0000313" key="11">
    <source>
        <dbReference type="EMBL" id="OLY78845.1"/>
    </source>
</evidence>
<sequence>MRNLYLFFKNIFPRLRNKRISDFILNEDFVFKLFSQGTPYISNDKTSNSDRSFIYIETPSSDPSHSYYFYKKPLQENSTIPADLLSSFLNSFNSTDSFVNEAVNSIKSSTLLFNKIFIDRIEMVLTISSSEDPIKLLTLQIQAFSHVSNHNLQIAEIPIQNIFGLHRNVSIFNFNQKIDQNSSINQTENWACSSYLRETNNSEKSISESNLSVSTHISSSLLENLKPNSKSYILENMMGDFDTTIKLDLKNRQAFHPTLELKSDFEHSNKESLFFLKNLNFHTIMWLWKTYFFDPYQLEEIRDKGSVYSHFGQIELELPAESDNVSQWGSVLSISSPPINSHRVSSSLKPDNFRSTNSGESEIPEQEIDIKIPFHSRYRLPEAKKMFSHNLLYEKSNARADFILEDIPLPKIFWSHPGLCKSNLYYCFPYYQVLIPYLFVLPY</sequence>
<comment type="subcellular location">
    <subcellularLocation>
        <location evidence="1 10">Endoplasmic reticulum membrane</location>
        <topology evidence="1 10">Single-pass membrane protein</topology>
    </subcellularLocation>
</comment>
<keyword evidence="9" id="KW-0325">Glycoprotein</keyword>
<dbReference type="InterPro" id="IPR013233">
    <property type="entry name" value="PIG-X/PBN1"/>
</dbReference>
<keyword evidence="12" id="KW-1185">Reference proteome</keyword>
<evidence type="ECO:0000256" key="9">
    <source>
        <dbReference type="ARBA" id="ARBA00023180"/>
    </source>
</evidence>
<evidence type="ECO:0000256" key="3">
    <source>
        <dbReference type="ARBA" id="ARBA00010345"/>
    </source>
</evidence>
<reference evidence="11 12" key="1">
    <citation type="journal article" date="2016" name="Mol. Biol. Evol.">
        <title>Genome-Wide Survey of Gut Fungi (Harpellales) Reveals the First Horizontally Transferred Ubiquitin Gene from a Mosquito Host.</title>
        <authorList>
            <person name="Wang Y."/>
            <person name="White M.M."/>
            <person name="Kvist S."/>
            <person name="Moncalvo J.M."/>
        </authorList>
    </citation>
    <scope>NUCLEOTIDE SEQUENCE [LARGE SCALE GENOMIC DNA]</scope>
    <source>
        <strain evidence="11 12">ALG-7-W6</strain>
    </source>
</reference>
<evidence type="ECO:0000256" key="8">
    <source>
        <dbReference type="ARBA" id="ARBA00023136"/>
    </source>
</evidence>
<keyword evidence="7" id="KW-1133">Transmembrane helix</keyword>
<evidence type="ECO:0000256" key="2">
    <source>
        <dbReference type="ARBA" id="ARBA00004687"/>
    </source>
</evidence>